<name>A0A3B1DMX6_9ZZZZ</name>
<dbReference type="EMBL" id="UOGF01000101">
    <property type="protein sequence ID" value="VAX33025.1"/>
    <property type="molecule type" value="Genomic_DNA"/>
</dbReference>
<evidence type="ECO:0000313" key="1">
    <source>
        <dbReference type="EMBL" id="VAX33025.1"/>
    </source>
</evidence>
<gene>
    <name evidence="1" type="ORF">MNBD_NITROSPIRAE01-133</name>
</gene>
<protein>
    <recommendedName>
        <fullName evidence="2">Roadblock/LAMTOR2 domain-containing protein</fullName>
    </recommendedName>
</protein>
<accession>A0A3B1DMX6</accession>
<evidence type="ECO:0008006" key="2">
    <source>
        <dbReference type="Google" id="ProtNLM"/>
    </source>
</evidence>
<dbReference type="AlphaFoldDB" id="A0A3B1DMX6"/>
<proteinExistence type="predicted"/>
<organism evidence="1">
    <name type="scientific">hydrothermal vent metagenome</name>
    <dbReference type="NCBI Taxonomy" id="652676"/>
    <lineage>
        <taxon>unclassified sequences</taxon>
        <taxon>metagenomes</taxon>
        <taxon>ecological metagenomes</taxon>
    </lineage>
</organism>
<sequence length="135" mass="15219">MSQMNDACRKVLESVGNALACGVFDLERKQALEIVHVPEFSDVQQEMITRAIMNLFRGINAKLLANRAHEQIGKPVMKEKGFREIQMAFEENFYFSKTIKNGNAALILVTKENTNIGMAWVQLKSVIPIVEPLIP</sequence>
<reference evidence="1" key="1">
    <citation type="submission" date="2018-06" db="EMBL/GenBank/DDBJ databases">
        <authorList>
            <person name="Zhirakovskaya E."/>
        </authorList>
    </citation>
    <scope>NUCLEOTIDE SEQUENCE</scope>
</reference>